<keyword evidence="5" id="KW-0539">Nucleus</keyword>
<dbReference type="InterPro" id="IPR015300">
    <property type="entry name" value="DNA-bd_pseudobarrel_sf"/>
</dbReference>
<gene>
    <name evidence="8" type="ORF">ERUC_LOCUS26470</name>
</gene>
<keyword evidence="9" id="KW-1185">Reference proteome</keyword>
<evidence type="ECO:0000259" key="7">
    <source>
        <dbReference type="SMART" id="SM01019"/>
    </source>
</evidence>
<evidence type="ECO:0000256" key="2">
    <source>
        <dbReference type="ARBA" id="ARBA00023015"/>
    </source>
</evidence>
<dbReference type="PANTHER" id="PTHR31674">
    <property type="entry name" value="B3 DOMAIN-CONTAINING PROTEIN REM-LIKE 3-RELATED"/>
    <property type="match status" value="1"/>
</dbReference>
<comment type="caution">
    <text evidence="8">The sequence shown here is derived from an EMBL/GenBank/DDBJ whole genome shotgun (WGS) entry which is preliminary data.</text>
</comment>
<feature type="region of interest" description="Disordered" evidence="6">
    <location>
        <begin position="34"/>
        <end position="53"/>
    </location>
</feature>
<dbReference type="SUPFAM" id="SSF101936">
    <property type="entry name" value="DNA-binding pseudobarrel domain"/>
    <property type="match status" value="1"/>
</dbReference>
<dbReference type="Gene3D" id="2.40.330.10">
    <property type="entry name" value="DNA-binding pseudobarrel domain"/>
    <property type="match status" value="1"/>
</dbReference>
<keyword evidence="4" id="KW-0804">Transcription</keyword>
<evidence type="ECO:0000256" key="4">
    <source>
        <dbReference type="ARBA" id="ARBA00023163"/>
    </source>
</evidence>
<dbReference type="CDD" id="cd10017">
    <property type="entry name" value="B3_DNA"/>
    <property type="match status" value="1"/>
</dbReference>
<protein>
    <recommendedName>
        <fullName evidence="7">TF-B3 domain-containing protein</fullName>
    </recommendedName>
</protein>
<evidence type="ECO:0000256" key="1">
    <source>
        <dbReference type="ARBA" id="ARBA00004123"/>
    </source>
</evidence>
<dbReference type="SMART" id="SM01019">
    <property type="entry name" value="B3"/>
    <property type="match status" value="1"/>
</dbReference>
<sequence>MLIGPKFINEAVSPYNDSSPISTVKSSSVALVTSSQLNQTPESRDEAKHEDNDSLTEFPASLMNYTPTILPATFMKVNGIKKENEIILMDKHGVKRVIKLVKDGSKYGKRGLGKGWKDFCEANDVFKIGQPFMLELVWEDSVPVLKFCSKVKVETICD</sequence>
<accession>A0ABC8KXQ9</accession>
<dbReference type="InterPro" id="IPR039218">
    <property type="entry name" value="REM_fam"/>
</dbReference>
<keyword evidence="3" id="KW-0238">DNA-binding</keyword>
<dbReference type="Pfam" id="PF02362">
    <property type="entry name" value="B3"/>
    <property type="match status" value="1"/>
</dbReference>
<proteinExistence type="predicted"/>
<evidence type="ECO:0000313" key="9">
    <source>
        <dbReference type="Proteomes" id="UP001642260"/>
    </source>
</evidence>
<evidence type="ECO:0000313" key="8">
    <source>
        <dbReference type="EMBL" id="CAH8360714.1"/>
    </source>
</evidence>
<dbReference type="EMBL" id="CAKOAT010292932">
    <property type="protein sequence ID" value="CAH8360714.1"/>
    <property type="molecule type" value="Genomic_DNA"/>
</dbReference>
<dbReference type="GO" id="GO:0003677">
    <property type="term" value="F:DNA binding"/>
    <property type="evidence" value="ECO:0007669"/>
    <property type="project" value="UniProtKB-KW"/>
</dbReference>
<name>A0ABC8KXQ9_ERUVS</name>
<dbReference type="GO" id="GO:0005634">
    <property type="term" value="C:nucleus"/>
    <property type="evidence" value="ECO:0007669"/>
    <property type="project" value="UniProtKB-SubCell"/>
</dbReference>
<dbReference type="AlphaFoldDB" id="A0ABC8KXQ9"/>
<keyword evidence="2" id="KW-0805">Transcription regulation</keyword>
<dbReference type="Proteomes" id="UP001642260">
    <property type="component" value="Unassembled WGS sequence"/>
</dbReference>
<comment type="subcellular location">
    <subcellularLocation>
        <location evidence="1">Nucleus</location>
    </subcellularLocation>
</comment>
<organism evidence="8 9">
    <name type="scientific">Eruca vesicaria subsp. sativa</name>
    <name type="common">Garden rocket</name>
    <name type="synonym">Eruca sativa</name>
    <dbReference type="NCBI Taxonomy" id="29727"/>
    <lineage>
        <taxon>Eukaryota</taxon>
        <taxon>Viridiplantae</taxon>
        <taxon>Streptophyta</taxon>
        <taxon>Embryophyta</taxon>
        <taxon>Tracheophyta</taxon>
        <taxon>Spermatophyta</taxon>
        <taxon>Magnoliopsida</taxon>
        <taxon>eudicotyledons</taxon>
        <taxon>Gunneridae</taxon>
        <taxon>Pentapetalae</taxon>
        <taxon>rosids</taxon>
        <taxon>malvids</taxon>
        <taxon>Brassicales</taxon>
        <taxon>Brassicaceae</taxon>
        <taxon>Brassiceae</taxon>
        <taxon>Eruca</taxon>
    </lineage>
</organism>
<evidence type="ECO:0000256" key="3">
    <source>
        <dbReference type="ARBA" id="ARBA00023125"/>
    </source>
</evidence>
<reference evidence="8 9" key="1">
    <citation type="submission" date="2022-03" db="EMBL/GenBank/DDBJ databases">
        <authorList>
            <person name="Macdonald S."/>
            <person name="Ahmed S."/>
            <person name="Newling K."/>
        </authorList>
    </citation>
    <scope>NUCLEOTIDE SEQUENCE [LARGE SCALE GENOMIC DNA]</scope>
</reference>
<feature type="compositionally biased region" description="Basic and acidic residues" evidence="6">
    <location>
        <begin position="42"/>
        <end position="52"/>
    </location>
</feature>
<feature type="domain" description="TF-B3" evidence="7">
    <location>
        <begin position="54"/>
        <end position="151"/>
    </location>
</feature>
<dbReference type="InterPro" id="IPR003340">
    <property type="entry name" value="B3_DNA-bd"/>
</dbReference>
<evidence type="ECO:0000256" key="5">
    <source>
        <dbReference type="ARBA" id="ARBA00023242"/>
    </source>
</evidence>
<evidence type="ECO:0000256" key="6">
    <source>
        <dbReference type="SAM" id="MobiDB-lite"/>
    </source>
</evidence>
<dbReference type="PANTHER" id="PTHR31674:SF25">
    <property type="entry name" value="B3 DOMAIN-CONTAINING TRANSCRIPTION FACTOR VRN1-LIKE"/>
    <property type="match status" value="1"/>
</dbReference>